<reference evidence="2 3" key="1">
    <citation type="submission" date="2010-03" db="EMBL/GenBank/DDBJ databases">
        <title>Complete sequence of Sideroxydans lithotrophicus ES-1.</title>
        <authorList>
            <consortium name="US DOE Joint Genome Institute"/>
            <person name="Lucas S."/>
            <person name="Copeland A."/>
            <person name="Lapidus A."/>
            <person name="Cheng J.-F."/>
            <person name="Bruce D."/>
            <person name="Goodwin L."/>
            <person name="Pitluck S."/>
            <person name="Munk A.C."/>
            <person name="Detter J.C."/>
            <person name="Han C."/>
            <person name="Tapia R."/>
            <person name="Larimer F."/>
            <person name="Land M."/>
            <person name="Hauser L."/>
            <person name="Kyrpides N."/>
            <person name="Ivanova N."/>
            <person name="Emerson D."/>
            <person name="Woyke T."/>
        </authorList>
    </citation>
    <scope>NUCLEOTIDE SEQUENCE [LARGE SCALE GENOMIC DNA]</scope>
    <source>
        <strain evidence="2 3">ES-1</strain>
    </source>
</reference>
<dbReference type="Proteomes" id="UP000001625">
    <property type="component" value="Chromosome"/>
</dbReference>
<dbReference type="eggNOG" id="COG0840">
    <property type="taxonomic scope" value="Bacteria"/>
</dbReference>
<dbReference type="Pfam" id="PF13682">
    <property type="entry name" value="CZB"/>
    <property type="match status" value="1"/>
</dbReference>
<evidence type="ECO:0000313" key="2">
    <source>
        <dbReference type="EMBL" id="ADE10293.1"/>
    </source>
</evidence>
<dbReference type="RefSeq" id="WP_013028192.1">
    <property type="nucleotide sequence ID" value="NC_013959.1"/>
</dbReference>
<sequence>MSFISAIRSVFGMSEEVREEVRREINFFEAVEAHVAWKQRLVSYLQGASQEKLEPHVICADNRCTLGKWIHGSGKARFSEIPLFRQLTDEHAKFHYHAAQVVEAHQAANPALAEKLLSEDFARQSKKTVDCLTRLHAQVSGKE</sequence>
<proteinExistence type="predicted"/>
<dbReference type="AlphaFoldDB" id="D5CTI7"/>
<dbReference type="KEGG" id="slt:Slit_0051"/>
<evidence type="ECO:0000313" key="3">
    <source>
        <dbReference type="Proteomes" id="UP000001625"/>
    </source>
</evidence>
<evidence type="ECO:0000259" key="1">
    <source>
        <dbReference type="Pfam" id="PF13682"/>
    </source>
</evidence>
<organism evidence="2 3">
    <name type="scientific">Sideroxydans lithotrophicus (strain ES-1)</name>
    <dbReference type="NCBI Taxonomy" id="580332"/>
    <lineage>
        <taxon>Bacteria</taxon>
        <taxon>Pseudomonadati</taxon>
        <taxon>Pseudomonadota</taxon>
        <taxon>Betaproteobacteria</taxon>
        <taxon>Nitrosomonadales</taxon>
        <taxon>Gallionellaceae</taxon>
        <taxon>Sideroxydans</taxon>
    </lineage>
</organism>
<dbReference type="OrthoDB" id="9765776at2"/>
<dbReference type="HOGENOM" id="CLU_122422_1_0_4"/>
<protein>
    <submittedName>
        <fullName evidence="2">Methyl-accepting chemotaxis sensory transducer</fullName>
    </submittedName>
</protein>
<name>D5CTI7_SIDLE</name>
<feature type="domain" description="Chemoreceptor zinc-binding" evidence="1">
    <location>
        <begin position="34"/>
        <end position="102"/>
    </location>
</feature>
<accession>D5CTI7</accession>
<dbReference type="Gene3D" id="1.20.120.30">
    <property type="entry name" value="Aspartate receptor, ligand-binding domain"/>
    <property type="match status" value="1"/>
</dbReference>
<gene>
    <name evidence="2" type="ordered locus">Slit_0051</name>
</gene>
<dbReference type="EMBL" id="CP001965">
    <property type="protein sequence ID" value="ADE10293.1"/>
    <property type="molecule type" value="Genomic_DNA"/>
</dbReference>
<keyword evidence="3" id="KW-1185">Reference proteome</keyword>
<dbReference type="InterPro" id="IPR025991">
    <property type="entry name" value="Chemoreceptor_zinc-bind_dom"/>
</dbReference>
<dbReference type="STRING" id="580332.Slit_0051"/>